<comment type="caution">
    <text evidence="1">The sequence shown here is derived from an EMBL/GenBank/DDBJ whole genome shotgun (WGS) entry which is preliminary data.</text>
</comment>
<dbReference type="EMBL" id="JBGCBD010000002">
    <property type="protein sequence ID" value="MEY9812767.1"/>
    <property type="molecule type" value="Genomic_DNA"/>
</dbReference>
<organism evidence="1 2">
    <name type="scientific">Streptomyces albogriseolus</name>
    <dbReference type="NCBI Taxonomy" id="1887"/>
    <lineage>
        <taxon>Bacteria</taxon>
        <taxon>Bacillati</taxon>
        <taxon>Actinomycetota</taxon>
        <taxon>Actinomycetes</taxon>
        <taxon>Kitasatosporales</taxon>
        <taxon>Streptomycetaceae</taxon>
        <taxon>Streptomyces</taxon>
        <taxon>Streptomyces albogriseolus group</taxon>
    </lineage>
</organism>
<proteinExistence type="predicted"/>
<dbReference type="Proteomes" id="UP001565447">
    <property type="component" value="Unassembled WGS sequence"/>
</dbReference>
<gene>
    <name evidence="1" type="ORF">RKD21_003024</name>
</gene>
<evidence type="ECO:0000313" key="1">
    <source>
        <dbReference type="EMBL" id="MEY9812767.1"/>
    </source>
</evidence>
<reference evidence="1" key="1">
    <citation type="submission" date="2024-07" db="EMBL/GenBank/DDBJ databases">
        <title>Genome sequencing of plant associated microbes to promote plant fitness in Sorghum bicolor and Oryza sativa.</title>
        <authorList>
            <person name="Coleman-Derr D."/>
        </authorList>
    </citation>
    <scope>NUCLEOTIDE SEQUENCE</scope>
    <source>
        <strain evidence="1">SAI-173</strain>
    </source>
</reference>
<sequence>MSGAPPVVWMISGVLLESLSVAALAVVLVCAVVRPFRWPEAAFAVPAAGVVVATGAITTEAVREEAERLGPVIGFLAAVLVLAKLCDEEGLFHACGTWMARWSRHRPRRLLGAVFALASLITAVLSLDATVVLLTPVVFATATRMGARPAPHVYAGAHLSNTASLLLPVSNLTNLLAFTATGLTFTRFALLMLLPWLAAIAVEYVVFRRFFAADLSAVPTAPDTADEPVEVPLFALVTVAATLAGFAVASAIGVDPAWAAAAGAGVMAVRALTRRRTSVVRLLRAVDLPFLAFVLALGVVVRAVLDQGLGDALDAVLPDGSGPLSLLAVAALAALLANLINNLPAVLALVPLAAPSGPGAVLAVLLGVNIGPNLTYAGSLATLLWRRIVHHHAHEVSLVRFTPPRAGHGPGRAPGVYGRPLAVAGTVRRLSPALRPRLRRPTPHSHRALGDMLHRARWVYYPE</sequence>
<protein>
    <submittedName>
        <fullName evidence="1">Arsenical pump membrane protein</fullName>
    </submittedName>
</protein>
<name>A0ACC6UMK3_STRAO</name>
<accession>A0ACC6UMK3</accession>
<keyword evidence="2" id="KW-1185">Reference proteome</keyword>
<evidence type="ECO:0000313" key="2">
    <source>
        <dbReference type="Proteomes" id="UP001565447"/>
    </source>
</evidence>